<sequence>MTLGDELRSALNQEADMQVTPGPDVQRLIVGGRTRRRRRTITRVGGAALAVALIGGGVYAVTQGDRTAKGSTGIAHEQTATPVPSVDQAPPALAGNMGSEDLEPGTYRVLVGSDAQGEPLEADVTLAGDGWWSGNFPVLVDGEAFGGLGVYRPYALSAGSGCVGGPVNGAVAGSSEGLARQLAELPRSTVLQAVAPSQVLGRSALHLRLRVPRDCTEGEAHYLIAETARGSRGVTYGLVPAPVVIDFWVVDIGGAQVVIDRWHDQGASATLVDRIALASESITFASTD</sequence>
<dbReference type="Proteomes" id="UP000640489">
    <property type="component" value="Unassembled WGS sequence"/>
</dbReference>
<keyword evidence="3" id="KW-1185">Reference proteome</keyword>
<name>A0A930VFG9_9ACTN</name>
<accession>A0A930VFG9</accession>
<evidence type="ECO:0000256" key="1">
    <source>
        <dbReference type="SAM" id="Phobius"/>
    </source>
</evidence>
<keyword evidence="1" id="KW-0812">Transmembrane</keyword>
<evidence type="ECO:0000313" key="2">
    <source>
        <dbReference type="EMBL" id="MBF4764656.1"/>
    </source>
</evidence>
<reference evidence="2" key="1">
    <citation type="submission" date="2020-11" db="EMBL/GenBank/DDBJ databases">
        <title>Nocardioides sp. nov., isolated from Soil of Cynanchum wilfordii Hemsley rhizosphere.</title>
        <authorList>
            <person name="Lee J.-S."/>
            <person name="Suh M.K."/>
            <person name="Kim J.-S."/>
        </authorList>
    </citation>
    <scope>NUCLEOTIDE SEQUENCE</scope>
    <source>
        <strain evidence="2">KCTC 19275</strain>
    </source>
</reference>
<proteinExistence type="predicted"/>
<keyword evidence="1" id="KW-1133">Transmembrane helix</keyword>
<gene>
    <name evidence="2" type="ORF">ISU07_16110</name>
</gene>
<evidence type="ECO:0000313" key="3">
    <source>
        <dbReference type="Proteomes" id="UP000640489"/>
    </source>
</evidence>
<protein>
    <submittedName>
        <fullName evidence="2">Uncharacterized protein</fullName>
    </submittedName>
</protein>
<organism evidence="2 3">
    <name type="scientific">Nocardioides islandensis</name>
    <dbReference type="NCBI Taxonomy" id="433663"/>
    <lineage>
        <taxon>Bacteria</taxon>
        <taxon>Bacillati</taxon>
        <taxon>Actinomycetota</taxon>
        <taxon>Actinomycetes</taxon>
        <taxon>Propionibacteriales</taxon>
        <taxon>Nocardioidaceae</taxon>
        <taxon>Nocardioides</taxon>
    </lineage>
</organism>
<dbReference type="RefSeq" id="WP_194707840.1">
    <property type="nucleotide sequence ID" value="NZ_JADKPN010000010.1"/>
</dbReference>
<dbReference type="AlphaFoldDB" id="A0A930VFG9"/>
<comment type="caution">
    <text evidence="2">The sequence shown here is derived from an EMBL/GenBank/DDBJ whole genome shotgun (WGS) entry which is preliminary data.</text>
</comment>
<keyword evidence="1" id="KW-0472">Membrane</keyword>
<feature type="transmembrane region" description="Helical" evidence="1">
    <location>
        <begin position="41"/>
        <end position="61"/>
    </location>
</feature>
<dbReference type="EMBL" id="JADKPN010000010">
    <property type="protein sequence ID" value="MBF4764656.1"/>
    <property type="molecule type" value="Genomic_DNA"/>
</dbReference>